<dbReference type="AlphaFoldDB" id="A0A2V3U318"/>
<dbReference type="EMBL" id="QJJK01000009">
    <property type="protein sequence ID" value="PXW55879.1"/>
    <property type="molecule type" value="Genomic_DNA"/>
</dbReference>
<reference evidence="1 3" key="1">
    <citation type="submission" date="2018-05" db="EMBL/GenBank/DDBJ databases">
        <title>Genomic Encyclopedia of Type Strains, Phase IV (KMG-IV): sequencing the most valuable type-strain genomes for metagenomic binning, comparative biology and taxonomic classification.</title>
        <authorList>
            <person name="Goeker M."/>
        </authorList>
    </citation>
    <scope>NUCLEOTIDE SEQUENCE [LARGE SCALE GENOMIC DNA]</scope>
    <source>
        <strain evidence="1 3">DSM 6462</strain>
    </source>
</reference>
<evidence type="ECO:0000313" key="2">
    <source>
        <dbReference type="EMBL" id="PXW55879.1"/>
    </source>
</evidence>
<feature type="non-terminal residue" evidence="1">
    <location>
        <position position="1"/>
    </location>
</feature>
<organism evidence="1 3">
    <name type="scientific">Chelatococcus asaccharovorans</name>
    <dbReference type="NCBI Taxonomy" id="28210"/>
    <lineage>
        <taxon>Bacteria</taxon>
        <taxon>Pseudomonadati</taxon>
        <taxon>Pseudomonadota</taxon>
        <taxon>Alphaproteobacteria</taxon>
        <taxon>Hyphomicrobiales</taxon>
        <taxon>Chelatococcaceae</taxon>
        <taxon>Chelatococcus</taxon>
    </lineage>
</organism>
<proteinExistence type="predicted"/>
<dbReference type="EMBL" id="QJJK01000020">
    <property type="protein sequence ID" value="PXW51395.1"/>
    <property type="molecule type" value="Genomic_DNA"/>
</dbReference>
<name>A0A2V3U318_9HYPH</name>
<protein>
    <submittedName>
        <fullName evidence="1">Uncharacterized protein</fullName>
    </submittedName>
</protein>
<accession>A0A2V3U318</accession>
<evidence type="ECO:0000313" key="3">
    <source>
        <dbReference type="Proteomes" id="UP000248021"/>
    </source>
</evidence>
<sequence>GFLAANVAYAMDRPDIAPILRQDIEAIFKR</sequence>
<comment type="caution">
    <text evidence="1">The sequence shown here is derived from an EMBL/GenBank/DDBJ whole genome shotgun (WGS) entry which is preliminary data.</text>
</comment>
<gene>
    <name evidence="2" type="ORF">C7450_109293</name>
    <name evidence="1" type="ORF">C7450_12077</name>
</gene>
<dbReference type="Proteomes" id="UP000248021">
    <property type="component" value="Unassembled WGS sequence"/>
</dbReference>
<keyword evidence="3" id="KW-1185">Reference proteome</keyword>
<evidence type="ECO:0000313" key="1">
    <source>
        <dbReference type="EMBL" id="PXW51395.1"/>
    </source>
</evidence>